<dbReference type="InterPro" id="IPR043504">
    <property type="entry name" value="Peptidase_S1_PA_chymotrypsin"/>
</dbReference>
<dbReference type="Pfam" id="PF13365">
    <property type="entry name" value="Trypsin_2"/>
    <property type="match status" value="1"/>
</dbReference>
<proteinExistence type="predicted"/>
<feature type="domain" description="Apple" evidence="5">
    <location>
        <begin position="452"/>
        <end position="496"/>
    </location>
</feature>
<gene>
    <name evidence="7" type="primary">Aste57867_9730</name>
    <name evidence="6" type="ORF">As57867_009692</name>
    <name evidence="7" type="ORF">ASTE57867_9730</name>
</gene>
<evidence type="ECO:0000313" key="8">
    <source>
        <dbReference type="Proteomes" id="UP000332933"/>
    </source>
</evidence>
<dbReference type="InterPro" id="IPR000177">
    <property type="entry name" value="Apple"/>
</dbReference>
<dbReference type="Proteomes" id="UP000332933">
    <property type="component" value="Unassembled WGS sequence"/>
</dbReference>
<dbReference type="Pfam" id="PF14295">
    <property type="entry name" value="PAN_4"/>
    <property type="match status" value="2"/>
</dbReference>
<evidence type="ECO:0000256" key="3">
    <source>
        <dbReference type="ARBA" id="ARBA00023157"/>
    </source>
</evidence>
<keyword evidence="3" id="KW-1015">Disulfide bond</keyword>
<dbReference type="InterPro" id="IPR003609">
    <property type="entry name" value="Pan_app"/>
</dbReference>
<dbReference type="Gene3D" id="2.40.10.10">
    <property type="entry name" value="Trypsin-like serine proteases"/>
    <property type="match status" value="2"/>
</dbReference>
<dbReference type="GO" id="GO:0005576">
    <property type="term" value="C:extracellular region"/>
    <property type="evidence" value="ECO:0007669"/>
    <property type="project" value="InterPro"/>
</dbReference>
<keyword evidence="8" id="KW-1185">Reference proteome</keyword>
<dbReference type="SUPFAM" id="SSF50494">
    <property type="entry name" value="Trypsin-like serine proteases"/>
    <property type="match status" value="1"/>
</dbReference>
<dbReference type="AlphaFoldDB" id="A0A485KP93"/>
<evidence type="ECO:0000256" key="4">
    <source>
        <dbReference type="SAM" id="SignalP"/>
    </source>
</evidence>
<dbReference type="GO" id="GO:0006508">
    <property type="term" value="P:proteolysis"/>
    <property type="evidence" value="ECO:0007669"/>
    <property type="project" value="InterPro"/>
</dbReference>
<sequence>MLASTTLAALLGLIVAQSPAQIGTSFPLSIVGPAGTSLTREIKSPGASYLAIHFQGIDLAPGATLTLSTHDDVVRVTAADAHNFADYLVGDSVLLTYTAPLTASNATPAFTIDSFVAGEREDATEPEAICGADNTQAAVCVRDSDPLVYTRAQAVSRLLIQGKYLCTGWLFGSEGHLVTNNHCIRTAEAAANVQVEFEAECKTCDDPNNAKSGKCKGKVVATSGTLVQTSPEHDFTLIKLHLKAGVDDLSKYGYLQARATGPVLHEEIYIAQHPAGKPKRVALVVDDGSRGVVTKASMKSCKPDEIGYMLDTQGGASGSPVLSGTDHTVVALHNCGGCNNGGIQIHHVLQALEAAGNVPQDAVADDNDNDGWSAWLTDVDLPEGDLQATAHADAAACRIDCKATPSCQAFVWTTDGMCYLKDLGFGESVPLPGAKAAIKLTSAACGDVLTNTDLTGDDLASTNQVAPSLCCQDCHAMDDCHAFVWTDFNGGTCWLKRDVGDETSYDGAYAVLLS</sequence>
<evidence type="ECO:0000313" key="6">
    <source>
        <dbReference type="EMBL" id="KAF0699716.1"/>
    </source>
</evidence>
<keyword evidence="2" id="KW-0843">Virulence</keyword>
<feature type="domain" description="Apple" evidence="5">
    <location>
        <begin position="379"/>
        <end position="421"/>
    </location>
</feature>
<reference evidence="6" key="2">
    <citation type="submission" date="2019-06" db="EMBL/GenBank/DDBJ databases">
        <title>Genomics analysis of Aphanomyces spp. identifies a new class of oomycete effector associated with host adaptation.</title>
        <authorList>
            <person name="Gaulin E."/>
        </authorList>
    </citation>
    <scope>NUCLEOTIDE SEQUENCE</scope>
    <source>
        <strain evidence="6">CBS 578.67</strain>
    </source>
</reference>
<dbReference type="PANTHER" id="PTHR36234:SF5">
    <property type="entry name" value="LYSYL ENDOPEPTIDASE"/>
    <property type="match status" value="1"/>
</dbReference>
<dbReference type="Gene3D" id="3.50.4.10">
    <property type="entry name" value="Hepatocyte Growth Factor"/>
    <property type="match status" value="2"/>
</dbReference>
<dbReference type="CDD" id="cd01100">
    <property type="entry name" value="APPLE_Factor_XI_like"/>
    <property type="match status" value="1"/>
</dbReference>
<feature type="signal peptide" evidence="4">
    <location>
        <begin position="1"/>
        <end position="16"/>
    </location>
</feature>
<evidence type="ECO:0000256" key="2">
    <source>
        <dbReference type="ARBA" id="ARBA00023026"/>
    </source>
</evidence>
<dbReference type="OrthoDB" id="62371at2759"/>
<organism evidence="7 8">
    <name type="scientific">Aphanomyces stellatus</name>
    <dbReference type="NCBI Taxonomy" id="120398"/>
    <lineage>
        <taxon>Eukaryota</taxon>
        <taxon>Sar</taxon>
        <taxon>Stramenopiles</taxon>
        <taxon>Oomycota</taxon>
        <taxon>Saprolegniomycetes</taxon>
        <taxon>Saprolegniales</taxon>
        <taxon>Verrucalvaceae</taxon>
        <taxon>Aphanomyces</taxon>
    </lineage>
</organism>
<keyword evidence="1" id="KW-0677">Repeat</keyword>
<evidence type="ECO:0000256" key="1">
    <source>
        <dbReference type="ARBA" id="ARBA00022737"/>
    </source>
</evidence>
<dbReference type="InterPro" id="IPR009003">
    <property type="entry name" value="Peptidase_S1_PA"/>
</dbReference>
<evidence type="ECO:0000313" key="7">
    <source>
        <dbReference type="EMBL" id="VFT86609.1"/>
    </source>
</evidence>
<keyword evidence="4" id="KW-0732">Signal</keyword>
<dbReference type="EMBL" id="CAADRA010005180">
    <property type="protein sequence ID" value="VFT86609.1"/>
    <property type="molecule type" value="Genomic_DNA"/>
</dbReference>
<accession>A0A485KP93</accession>
<protein>
    <submittedName>
        <fullName evidence="7">Aste57867_9730 protein</fullName>
    </submittedName>
</protein>
<feature type="chain" id="PRO_5036116137" evidence="4">
    <location>
        <begin position="17"/>
        <end position="514"/>
    </location>
</feature>
<dbReference type="PANTHER" id="PTHR36234">
    <property type="entry name" value="LYSYL ENDOPEPTIDASE"/>
    <property type="match status" value="1"/>
</dbReference>
<evidence type="ECO:0000259" key="5">
    <source>
        <dbReference type="Pfam" id="PF14295"/>
    </source>
</evidence>
<dbReference type="EMBL" id="VJMH01005159">
    <property type="protein sequence ID" value="KAF0699716.1"/>
    <property type="molecule type" value="Genomic_DNA"/>
</dbReference>
<name>A0A485KP93_9STRA</name>
<reference evidence="7 8" key="1">
    <citation type="submission" date="2019-03" db="EMBL/GenBank/DDBJ databases">
        <authorList>
            <person name="Gaulin E."/>
            <person name="Dumas B."/>
        </authorList>
    </citation>
    <scope>NUCLEOTIDE SEQUENCE [LARGE SCALE GENOMIC DNA]</scope>
    <source>
        <strain evidence="7">CBS 568.67</strain>
    </source>
</reference>